<accession>A0ABU8FDS1</accession>
<name>A0ABU8FDS1_9BACI</name>
<dbReference type="PIRSF" id="PIRSF033642">
    <property type="entry name" value="UCP033642"/>
    <property type="match status" value="1"/>
</dbReference>
<proteinExistence type="predicted"/>
<dbReference type="InterPro" id="IPR024198">
    <property type="entry name" value="UCP033642"/>
</dbReference>
<organism evidence="3 4">
    <name type="scientific">Bacillus bruguierae</name>
    <dbReference type="NCBI Taxonomy" id="3127667"/>
    <lineage>
        <taxon>Bacteria</taxon>
        <taxon>Bacillati</taxon>
        <taxon>Bacillota</taxon>
        <taxon>Bacilli</taxon>
        <taxon>Bacillales</taxon>
        <taxon>Bacillaceae</taxon>
        <taxon>Bacillus</taxon>
    </lineage>
</organism>
<dbReference type="InterPro" id="IPR054286">
    <property type="entry name" value="DUF7021"/>
</dbReference>
<keyword evidence="4" id="KW-1185">Reference proteome</keyword>
<evidence type="ECO:0000259" key="2">
    <source>
        <dbReference type="Pfam" id="PF22886"/>
    </source>
</evidence>
<dbReference type="InterPro" id="IPR019260">
    <property type="entry name" value="DUF2262"/>
</dbReference>
<dbReference type="Pfam" id="PF22886">
    <property type="entry name" value="DUF7021"/>
    <property type="match status" value="1"/>
</dbReference>
<comment type="caution">
    <text evidence="3">The sequence shown here is derived from an EMBL/GenBank/DDBJ whole genome shotgun (WGS) entry which is preliminary data.</text>
</comment>
<gene>
    <name evidence="3" type="ORF">WAZ07_05740</name>
</gene>
<protein>
    <submittedName>
        <fullName evidence="3">DUF2262 domain-containing protein</fullName>
    </submittedName>
</protein>
<dbReference type="Proteomes" id="UP001372526">
    <property type="component" value="Unassembled WGS sequence"/>
</dbReference>
<reference evidence="3 4" key="1">
    <citation type="submission" date="2024-01" db="EMBL/GenBank/DDBJ databases">
        <title>Seven novel Bacillus-like species.</title>
        <authorList>
            <person name="Liu G."/>
        </authorList>
    </citation>
    <scope>NUCLEOTIDE SEQUENCE [LARGE SCALE GENOMIC DNA]</scope>
    <source>
        <strain evidence="3 4">FJAT-51639</strain>
    </source>
</reference>
<dbReference type="RefSeq" id="WP_336471812.1">
    <property type="nucleotide sequence ID" value="NZ_JBAWSX010000002.1"/>
</dbReference>
<feature type="domain" description="DUF7021" evidence="2">
    <location>
        <begin position="13"/>
        <end position="127"/>
    </location>
</feature>
<dbReference type="EMBL" id="JBAWSX010000002">
    <property type="protein sequence ID" value="MEI4800836.1"/>
    <property type="molecule type" value="Genomic_DNA"/>
</dbReference>
<feature type="domain" description="DUF2262" evidence="1">
    <location>
        <begin position="136"/>
        <end position="275"/>
    </location>
</feature>
<evidence type="ECO:0000313" key="4">
    <source>
        <dbReference type="Proteomes" id="UP001372526"/>
    </source>
</evidence>
<evidence type="ECO:0000313" key="3">
    <source>
        <dbReference type="EMBL" id="MEI4800836.1"/>
    </source>
</evidence>
<dbReference type="Pfam" id="PF10020">
    <property type="entry name" value="DUF2262"/>
    <property type="match status" value="1"/>
</dbReference>
<evidence type="ECO:0000259" key="1">
    <source>
        <dbReference type="Pfam" id="PF10020"/>
    </source>
</evidence>
<sequence>MKGLCDKLSKSSEKSRFEKKFTENVIEVAAVTGASGIGAGKAGSDILWTASINLIAWKDLYNNETVIKEELRLEWLVDDEELKQSREVLKENAVVRLQVRRAENSMMLVKVLETLYRDDELEIILQDSMKPVYYNDEMFGEFFLNKRVKVFEKRISWAGEECNLYFDWDEDQNNMKSALETAYVLFKEQDEWNKKIKMYASEELVELANDWLQDYDEEEINEITKEMFMDLMKLDSISVYPEGDFEMFFFDGDMFLGHCIIVDGNINGILNSADIAG</sequence>